<evidence type="ECO:0000256" key="4">
    <source>
        <dbReference type="ARBA" id="ARBA00022825"/>
    </source>
</evidence>
<dbReference type="PANTHER" id="PTHR10046">
    <property type="entry name" value="ATP DEPENDENT LON PROTEASE FAMILY MEMBER"/>
    <property type="match status" value="1"/>
</dbReference>
<dbReference type="PIRSF" id="PIRSF001174">
    <property type="entry name" value="Lon_proteas"/>
    <property type="match status" value="1"/>
</dbReference>
<evidence type="ECO:0000256" key="7">
    <source>
        <dbReference type="PIRSR" id="PIRSR001174-1"/>
    </source>
</evidence>
<dbReference type="SUPFAM" id="SSF52540">
    <property type="entry name" value="P-loop containing nucleoside triphosphate hydrolases"/>
    <property type="match status" value="1"/>
</dbReference>
<dbReference type="InterPro" id="IPR008269">
    <property type="entry name" value="Lon_proteolytic"/>
</dbReference>
<dbReference type="CDD" id="cd19500">
    <property type="entry name" value="RecA-like_Lon"/>
    <property type="match status" value="1"/>
</dbReference>
<evidence type="ECO:0000313" key="15">
    <source>
        <dbReference type="Proteomes" id="UP001234581"/>
    </source>
</evidence>
<proteinExistence type="inferred from homology"/>
<dbReference type="Gene3D" id="3.30.230.10">
    <property type="match status" value="1"/>
</dbReference>
<name>A0AAD7UYT5_9FUNG</name>
<dbReference type="GO" id="GO:0030163">
    <property type="term" value="P:protein catabolic process"/>
    <property type="evidence" value="ECO:0007669"/>
    <property type="project" value="InterPro"/>
</dbReference>
<dbReference type="InterPro" id="IPR046336">
    <property type="entry name" value="Lon_prtase_N_sf"/>
</dbReference>
<dbReference type="Pfam" id="PF05362">
    <property type="entry name" value="Lon_C"/>
    <property type="match status" value="1"/>
</dbReference>
<dbReference type="InterPro" id="IPR003111">
    <property type="entry name" value="Lon_prtase_N"/>
</dbReference>
<dbReference type="SMART" id="SM00382">
    <property type="entry name" value="AAA"/>
    <property type="match status" value="1"/>
</dbReference>
<keyword evidence="15" id="KW-1185">Reference proteome</keyword>
<dbReference type="Gene3D" id="2.30.130.40">
    <property type="entry name" value="LON domain-like"/>
    <property type="match status" value="1"/>
</dbReference>
<evidence type="ECO:0000256" key="11">
    <source>
        <dbReference type="RuleBase" id="RU000592"/>
    </source>
</evidence>
<sequence length="849" mass="94060">MTTLPSNLPILPLFDSVLLPSIVTDLMLSQEDAHRISSNLAATGKGSYIVCVPLDPTKSTTSNTTTTSTGSSLQMMPATTLDLSQLFHFGCTAEILAVDNTLPHTLSVRVKGICRSHIQDITTIDGHAFEATLKHHPSLQEEENDHPQAKNLRKLCQEYLSRMRDIGVPDAVLGELQRATTYGSVSRMVDWLLCIAGSTMQEKLRALEQTDLVSRLQVGVAAVSCQLQALREQEYHIQEELDKKRREFYLRHQFNTLTARPIRYNNNNKKASGDPATDMDGDVFSVAMPSDDDDEELAELVEQLNNANLPREARTSVSRDIKRLRKLTPSSPESGVLRSYLEVVATLPWNDMHMEEEQIVNIAVARDRLDEDHYGLEHVKRRILEYLSVIKVKRDLSPPILCFVGPPGVGKTTLAKSIATALQRKFHRISLGSIRDEADIRGHRRTYVAAMPGLLINGMRKCGVKNPVVLLDEIDKMVQNSAQGDPAAAMLEVLDPAQSSTFMDHFMNIPFDLSKVLFIATANSMDSIPGPLLDRMEVVQLQGYTSNEKIHIARSYLWQKQIKAHGLENVDLSIDDTVLQYICEGFTQESGVRNLDRCLASICRFKCHEYANMLESKGDTEGFKSIIGKKDVQDILGPAYFERETVHGEHAVSGVVSGLAYAQSGVGDVLRIETTMMPGKGRLTLTGSLGDVIKESAYIAASWVKANAYTLKVTGSPKQELLADTDLHIHMPNGAVPKDGPSAGITMAVSIVSLLLNKTVSKTTAMTGEISLRGQVQPVGGIKEKVISAHRAGIRKIILPVRNRRDVEKDIPKEIKHDLTFVYARTIWDALEATELLDPMDIRPFECRL</sequence>
<protein>
    <recommendedName>
        <fullName evidence="6 11">Lon protease homolog</fullName>
        <ecNumber evidence="6 11">3.4.21.-</ecNumber>
    </recommendedName>
</protein>
<reference evidence="14 15" key="1">
    <citation type="submission" date="2023-03" db="EMBL/GenBank/DDBJ databases">
        <title>Genome sequence of Lichtheimia ornata CBS 291.66.</title>
        <authorList>
            <person name="Mohabir J.T."/>
            <person name="Shea T.P."/>
            <person name="Kurbessoian T."/>
            <person name="Berby B."/>
            <person name="Fontaine J."/>
            <person name="Livny J."/>
            <person name="Gnirke A."/>
            <person name="Stajich J.E."/>
            <person name="Cuomo C.A."/>
        </authorList>
    </citation>
    <scope>NUCLEOTIDE SEQUENCE [LARGE SCALE GENOMIC DNA]</scope>
    <source>
        <strain evidence="14">CBS 291.66</strain>
    </source>
</reference>
<evidence type="ECO:0000259" key="13">
    <source>
        <dbReference type="PROSITE" id="PS51787"/>
    </source>
</evidence>
<dbReference type="PROSITE" id="PS51786">
    <property type="entry name" value="LON_PROTEOLYTIC"/>
    <property type="match status" value="1"/>
</dbReference>
<dbReference type="InterPro" id="IPR008268">
    <property type="entry name" value="Peptidase_S16_AS"/>
</dbReference>
<evidence type="ECO:0000256" key="9">
    <source>
        <dbReference type="PROSITE-ProRule" id="PRU01122"/>
    </source>
</evidence>
<evidence type="ECO:0000256" key="10">
    <source>
        <dbReference type="RuleBase" id="RU000591"/>
    </source>
</evidence>
<dbReference type="InterPro" id="IPR003959">
    <property type="entry name" value="ATPase_AAA_core"/>
</dbReference>
<dbReference type="EMBL" id="JARTCD010000051">
    <property type="protein sequence ID" value="KAJ8655187.1"/>
    <property type="molecule type" value="Genomic_DNA"/>
</dbReference>
<dbReference type="GO" id="GO:0004252">
    <property type="term" value="F:serine-type endopeptidase activity"/>
    <property type="evidence" value="ECO:0007669"/>
    <property type="project" value="UniProtKB-UniRule"/>
</dbReference>
<dbReference type="InterPro" id="IPR015947">
    <property type="entry name" value="PUA-like_sf"/>
</dbReference>
<feature type="active site" evidence="7 9">
    <location>
        <position position="785"/>
    </location>
</feature>
<feature type="binding site" evidence="8">
    <location>
        <begin position="405"/>
        <end position="412"/>
    </location>
    <ligand>
        <name>ATP</name>
        <dbReference type="ChEBI" id="CHEBI:30616"/>
    </ligand>
</feature>
<dbReference type="InterPro" id="IPR027417">
    <property type="entry name" value="P-loop_NTPase"/>
</dbReference>
<evidence type="ECO:0000313" key="14">
    <source>
        <dbReference type="EMBL" id="KAJ8655187.1"/>
    </source>
</evidence>
<dbReference type="EC" id="3.4.21.-" evidence="6 11"/>
<evidence type="ECO:0000256" key="3">
    <source>
        <dbReference type="ARBA" id="ARBA00022801"/>
    </source>
</evidence>
<dbReference type="Pfam" id="PF02190">
    <property type="entry name" value="LON_substr_bdg"/>
    <property type="match status" value="1"/>
</dbReference>
<dbReference type="NCBIfam" id="TIGR00763">
    <property type="entry name" value="lon"/>
    <property type="match status" value="1"/>
</dbReference>
<dbReference type="Pfam" id="PF22667">
    <property type="entry name" value="Lon_lid"/>
    <property type="match status" value="1"/>
</dbReference>
<evidence type="ECO:0000256" key="5">
    <source>
        <dbReference type="ARBA" id="ARBA00022840"/>
    </source>
</evidence>
<dbReference type="InterPro" id="IPR004815">
    <property type="entry name" value="Lon_bac/euk-typ"/>
</dbReference>
<dbReference type="PROSITE" id="PS51787">
    <property type="entry name" value="LON_N"/>
    <property type="match status" value="1"/>
</dbReference>
<dbReference type="Gene3D" id="1.20.58.1480">
    <property type="match status" value="1"/>
</dbReference>
<dbReference type="PRINTS" id="PR00830">
    <property type="entry name" value="ENDOLAPTASE"/>
</dbReference>
<dbReference type="RefSeq" id="XP_058340100.1">
    <property type="nucleotide sequence ID" value="XM_058489052.1"/>
</dbReference>
<evidence type="ECO:0000256" key="6">
    <source>
        <dbReference type="PIRNR" id="PIRNR001174"/>
    </source>
</evidence>
<dbReference type="SUPFAM" id="SSF54211">
    <property type="entry name" value="Ribosomal protein S5 domain 2-like"/>
    <property type="match status" value="1"/>
</dbReference>
<dbReference type="Pfam" id="PF00004">
    <property type="entry name" value="AAA"/>
    <property type="match status" value="1"/>
</dbReference>
<keyword evidence="2 6" id="KW-0547">Nucleotide-binding</keyword>
<feature type="domain" description="Lon proteolytic" evidence="12">
    <location>
        <begin position="650"/>
        <end position="837"/>
    </location>
</feature>
<keyword evidence="3 6" id="KW-0378">Hydrolase</keyword>
<dbReference type="InterPro" id="IPR003593">
    <property type="entry name" value="AAA+_ATPase"/>
</dbReference>
<evidence type="ECO:0000259" key="12">
    <source>
        <dbReference type="PROSITE" id="PS51786"/>
    </source>
</evidence>
<dbReference type="InterPro" id="IPR020568">
    <property type="entry name" value="Ribosomal_Su5_D2-typ_SF"/>
</dbReference>
<dbReference type="GO" id="GO:0006508">
    <property type="term" value="P:proteolysis"/>
    <property type="evidence" value="ECO:0007669"/>
    <property type="project" value="UniProtKB-KW"/>
</dbReference>
<evidence type="ECO:0000256" key="1">
    <source>
        <dbReference type="ARBA" id="ARBA00022670"/>
    </source>
</evidence>
<gene>
    <name evidence="14" type="ORF">O0I10_009055</name>
</gene>
<comment type="caution">
    <text evidence="14">The sequence shown here is derived from an EMBL/GenBank/DDBJ whole genome shotgun (WGS) entry which is preliminary data.</text>
</comment>
<keyword evidence="5 6" id="KW-0067">ATP-binding</keyword>
<evidence type="ECO:0000256" key="8">
    <source>
        <dbReference type="PIRSR" id="PIRSR001174-2"/>
    </source>
</evidence>
<dbReference type="Gene3D" id="3.40.50.300">
    <property type="entry name" value="P-loop containing nucleotide triphosphate hydrolases"/>
    <property type="match status" value="1"/>
</dbReference>
<keyword evidence="1 6" id="KW-0645">Protease</keyword>
<evidence type="ECO:0000256" key="2">
    <source>
        <dbReference type="ARBA" id="ARBA00022741"/>
    </source>
</evidence>
<dbReference type="Proteomes" id="UP001234581">
    <property type="component" value="Unassembled WGS sequence"/>
</dbReference>
<dbReference type="GO" id="GO:0016887">
    <property type="term" value="F:ATP hydrolysis activity"/>
    <property type="evidence" value="ECO:0007669"/>
    <property type="project" value="InterPro"/>
</dbReference>
<comment type="similarity">
    <text evidence="6 9 10">Belongs to the peptidase S16 family.</text>
</comment>
<dbReference type="InterPro" id="IPR014721">
    <property type="entry name" value="Ribsml_uS5_D2-typ_fold_subgr"/>
</dbReference>
<dbReference type="GO" id="GO:0004176">
    <property type="term" value="F:ATP-dependent peptidase activity"/>
    <property type="evidence" value="ECO:0007669"/>
    <property type="project" value="UniProtKB-UniRule"/>
</dbReference>
<organism evidence="14 15">
    <name type="scientific">Lichtheimia ornata</name>
    <dbReference type="NCBI Taxonomy" id="688661"/>
    <lineage>
        <taxon>Eukaryota</taxon>
        <taxon>Fungi</taxon>
        <taxon>Fungi incertae sedis</taxon>
        <taxon>Mucoromycota</taxon>
        <taxon>Mucoromycotina</taxon>
        <taxon>Mucoromycetes</taxon>
        <taxon>Mucorales</taxon>
        <taxon>Lichtheimiaceae</taxon>
        <taxon>Lichtheimia</taxon>
    </lineage>
</organism>
<dbReference type="Gene3D" id="1.10.8.60">
    <property type="match status" value="1"/>
</dbReference>
<dbReference type="AlphaFoldDB" id="A0AAD7UYT5"/>
<dbReference type="GO" id="GO:0005524">
    <property type="term" value="F:ATP binding"/>
    <property type="evidence" value="ECO:0007669"/>
    <property type="project" value="UniProtKB-KW"/>
</dbReference>
<accession>A0AAD7UYT5</accession>
<feature type="active site" evidence="7 9">
    <location>
        <position position="742"/>
    </location>
</feature>
<dbReference type="GeneID" id="83216462"/>
<dbReference type="SMART" id="SM00464">
    <property type="entry name" value="LON"/>
    <property type="match status" value="1"/>
</dbReference>
<dbReference type="InterPro" id="IPR027065">
    <property type="entry name" value="Lon_Prtase"/>
</dbReference>
<dbReference type="PROSITE" id="PS01046">
    <property type="entry name" value="LON_SER"/>
    <property type="match status" value="1"/>
</dbReference>
<feature type="domain" description="Lon N-terminal" evidence="13">
    <location>
        <begin position="8"/>
        <end position="227"/>
    </location>
</feature>
<dbReference type="SUPFAM" id="SSF88697">
    <property type="entry name" value="PUA domain-like"/>
    <property type="match status" value="1"/>
</dbReference>
<dbReference type="InterPro" id="IPR054594">
    <property type="entry name" value="Lon_lid"/>
</dbReference>
<dbReference type="FunFam" id="3.40.50.300:FF:000382">
    <property type="entry name" value="Lon protease homolog 2, peroxisomal"/>
    <property type="match status" value="1"/>
</dbReference>
<keyword evidence="4 6" id="KW-0720">Serine protease</keyword>
<dbReference type="Gene3D" id="1.20.5.5270">
    <property type="match status" value="1"/>
</dbReference>